<dbReference type="SUPFAM" id="SSF55785">
    <property type="entry name" value="PYP-like sensor domain (PAS domain)"/>
    <property type="match status" value="2"/>
</dbReference>
<sequence>MPTPDSPVDYQRLFRSLPNNLLLMEPDGTILDNTDSHVAVSMKTREEAVGRSLFDAYPSVDQNQGDIIAASHEHVRRHLEPHSMPIIRYDLARPAELGGGLEEMYWQATHYPIFDEQGQLQYILQRTQNVTEQYLATLEADKAQQALADAQDRTRFVLENLPVSIWTAQPNGERDYFNTRWLAFTGRTLEEQLGGQWMTSLHPEDRDRVLNTWQESIATGNLYQVEYRLRRHDGQYRWILVRATPAATPRAKSPCGWAAPSRFTSSARWCRSCSKPTSSRAPCRSRPTTCTTRPKTSARPSSTCLCRPRP</sequence>
<dbReference type="InterPro" id="IPR013656">
    <property type="entry name" value="PAS_4"/>
</dbReference>
<dbReference type="Proteomes" id="UP001596513">
    <property type="component" value="Unassembled WGS sequence"/>
</dbReference>
<dbReference type="RefSeq" id="WP_380203441.1">
    <property type="nucleotide sequence ID" value="NZ_JBHTEK010000001.1"/>
</dbReference>
<dbReference type="SMART" id="SM00091">
    <property type="entry name" value="PAS"/>
    <property type="match status" value="1"/>
</dbReference>
<comment type="caution">
    <text evidence="8">The sequence shown here is derived from an EMBL/GenBank/DDBJ whole genome shotgun (WGS) entry which is preliminary data.</text>
</comment>
<dbReference type="InterPro" id="IPR013655">
    <property type="entry name" value="PAS_fold_3"/>
</dbReference>
<dbReference type="InterPro" id="IPR000014">
    <property type="entry name" value="PAS"/>
</dbReference>
<dbReference type="CDD" id="cd00130">
    <property type="entry name" value="PAS"/>
    <property type="match status" value="1"/>
</dbReference>
<dbReference type="InterPro" id="IPR052162">
    <property type="entry name" value="Sensor_kinase/Photoreceptor"/>
</dbReference>
<evidence type="ECO:0000256" key="4">
    <source>
        <dbReference type="ARBA" id="ARBA00022679"/>
    </source>
</evidence>
<evidence type="ECO:0000256" key="6">
    <source>
        <dbReference type="SAM" id="MobiDB-lite"/>
    </source>
</evidence>
<proteinExistence type="predicted"/>
<evidence type="ECO:0000256" key="1">
    <source>
        <dbReference type="ARBA" id="ARBA00000085"/>
    </source>
</evidence>
<dbReference type="Pfam" id="PF08447">
    <property type="entry name" value="PAS_3"/>
    <property type="match status" value="1"/>
</dbReference>
<evidence type="ECO:0000256" key="3">
    <source>
        <dbReference type="ARBA" id="ARBA00022553"/>
    </source>
</evidence>
<accession>A0ABW2U4D4</accession>
<evidence type="ECO:0000256" key="5">
    <source>
        <dbReference type="ARBA" id="ARBA00022777"/>
    </source>
</evidence>
<evidence type="ECO:0000313" key="8">
    <source>
        <dbReference type="EMBL" id="MFC7668267.1"/>
    </source>
</evidence>
<keyword evidence="5" id="KW-0418">Kinase</keyword>
<dbReference type="EC" id="2.7.13.3" evidence="2"/>
<dbReference type="PROSITE" id="PS50112">
    <property type="entry name" value="PAS"/>
    <property type="match status" value="1"/>
</dbReference>
<gene>
    <name evidence="8" type="ORF">ACFQT0_13430</name>
</gene>
<dbReference type="Gene3D" id="3.30.450.20">
    <property type="entry name" value="PAS domain"/>
    <property type="match status" value="2"/>
</dbReference>
<feature type="region of interest" description="Disordered" evidence="6">
    <location>
        <begin position="274"/>
        <end position="310"/>
    </location>
</feature>
<keyword evidence="9" id="KW-1185">Reference proteome</keyword>
<dbReference type="Pfam" id="PF08448">
    <property type="entry name" value="PAS_4"/>
    <property type="match status" value="1"/>
</dbReference>
<dbReference type="PANTHER" id="PTHR43304">
    <property type="entry name" value="PHYTOCHROME-LIKE PROTEIN CPH1"/>
    <property type="match status" value="1"/>
</dbReference>
<keyword evidence="4" id="KW-0808">Transferase</keyword>
<keyword evidence="3" id="KW-0597">Phosphoprotein</keyword>
<protein>
    <recommendedName>
        <fullName evidence="2">histidine kinase</fullName>
        <ecNumber evidence="2">2.7.13.3</ecNumber>
    </recommendedName>
</protein>
<dbReference type="PANTHER" id="PTHR43304:SF1">
    <property type="entry name" value="PAC DOMAIN-CONTAINING PROTEIN"/>
    <property type="match status" value="1"/>
</dbReference>
<name>A0ABW2U4D4_9BACT</name>
<evidence type="ECO:0000256" key="2">
    <source>
        <dbReference type="ARBA" id="ARBA00012438"/>
    </source>
</evidence>
<feature type="domain" description="PAS" evidence="7">
    <location>
        <begin position="150"/>
        <end position="220"/>
    </location>
</feature>
<evidence type="ECO:0000313" key="9">
    <source>
        <dbReference type="Proteomes" id="UP001596513"/>
    </source>
</evidence>
<dbReference type="EMBL" id="JBHTEK010000001">
    <property type="protein sequence ID" value="MFC7668267.1"/>
    <property type="molecule type" value="Genomic_DNA"/>
</dbReference>
<comment type="catalytic activity">
    <reaction evidence="1">
        <text>ATP + protein L-histidine = ADP + protein N-phospho-L-histidine.</text>
        <dbReference type="EC" id="2.7.13.3"/>
    </reaction>
</comment>
<evidence type="ECO:0000259" key="7">
    <source>
        <dbReference type="PROSITE" id="PS50112"/>
    </source>
</evidence>
<organism evidence="8 9">
    <name type="scientific">Hymenobacter humi</name>
    <dbReference type="NCBI Taxonomy" id="1411620"/>
    <lineage>
        <taxon>Bacteria</taxon>
        <taxon>Pseudomonadati</taxon>
        <taxon>Bacteroidota</taxon>
        <taxon>Cytophagia</taxon>
        <taxon>Cytophagales</taxon>
        <taxon>Hymenobacteraceae</taxon>
        <taxon>Hymenobacter</taxon>
    </lineage>
</organism>
<reference evidence="9" key="1">
    <citation type="journal article" date="2019" name="Int. J. Syst. Evol. Microbiol.">
        <title>The Global Catalogue of Microorganisms (GCM) 10K type strain sequencing project: providing services to taxonomists for standard genome sequencing and annotation.</title>
        <authorList>
            <consortium name="The Broad Institute Genomics Platform"/>
            <consortium name="The Broad Institute Genome Sequencing Center for Infectious Disease"/>
            <person name="Wu L."/>
            <person name="Ma J."/>
        </authorList>
    </citation>
    <scope>NUCLEOTIDE SEQUENCE [LARGE SCALE GENOMIC DNA]</scope>
    <source>
        <strain evidence="9">JCM 19635</strain>
    </source>
</reference>
<feature type="compositionally biased region" description="Low complexity" evidence="6">
    <location>
        <begin position="280"/>
        <end position="299"/>
    </location>
</feature>
<dbReference type="InterPro" id="IPR035965">
    <property type="entry name" value="PAS-like_dom_sf"/>
</dbReference>
<dbReference type="NCBIfam" id="TIGR00229">
    <property type="entry name" value="sensory_box"/>
    <property type="match status" value="1"/>
</dbReference>